<dbReference type="Proteomes" id="UP000605259">
    <property type="component" value="Unassembled WGS sequence"/>
</dbReference>
<dbReference type="SUPFAM" id="SSF56059">
    <property type="entry name" value="Glutathione synthetase ATP-binding domain-like"/>
    <property type="match status" value="1"/>
</dbReference>
<reference evidence="1" key="2">
    <citation type="submission" date="2020-09" db="EMBL/GenBank/DDBJ databases">
        <authorList>
            <person name="Sun Q."/>
            <person name="Zhou Y."/>
        </authorList>
    </citation>
    <scope>NUCLEOTIDE SEQUENCE</scope>
    <source>
        <strain evidence="1">CGMCC 1.12698</strain>
    </source>
</reference>
<comment type="caution">
    <text evidence="1">The sequence shown here is derived from an EMBL/GenBank/DDBJ whole genome shotgun (WGS) entry which is preliminary data.</text>
</comment>
<evidence type="ECO:0008006" key="3">
    <source>
        <dbReference type="Google" id="ProtNLM"/>
    </source>
</evidence>
<dbReference type="InterPro" id="IPR026838">
    <property type="entry name" value="YheC/D"/>
</dbReference>
<evidence type="ECO:0000313" key="1">
    <source>
        <dbReference type="EMBL" id="GGE72997.1"/>
    </source>
</evidence>
<sequence length="453" mass="52445">MNMSSYRIMKKETKHATILLPKTINIPHSITHISFGTTVIPCKFTTTNTLTDTIAIPADLFDALHIPFETLSPIFFDEDTLHIGPLIGMFTAGLTNSSSEPIGARSSFFADLLSLHPTASYSFVFSVHSIKWSEGLINGLFYMDGKWQEYIVPFPHVVYDRLPNRKTENHLRIQRVKHRLQKEYMIPWFNPGFFNKWDIYQKLKTNKEINTYLPETALFTSFSRVETMLAEHQHLYIKPTNGSLGSRVYQIRYEREEEAYFCRFYQNNKKKLHKYRTLEQLVNHLFKDQQLRDFIVQQGISLLRFDQQSVDFRVHTNKDRSGNWKLSAIAAKVASRGSMTTHVTFGGEVKSLEELFSDPIHRAEMYTKISQAAISLSEAIDKVIDGYIGEIGFDIGIDKEYNVWLFEANSKPGRTIFNHPPLQKYNSLTKNLFLSYATYLTEQSLLRPVEIYS</sequence>
<proteinExistence type="predicted"/>
<dbReference type="Gene3D" id="3.30.470.20">
    <property type="entry name" value="ATP-grasp fold, B domain"/>
    <property type="match status" value="1"/>
</dbReference>
<name>A0A917AU00_9BACI</name>
<evidence type="ECO:0000313" key="2">
    <source>
        <dbReference type="Proteomes" id="UP000605259"/>
    </source>
</evidence>
<protein>
    <recommendedName>
        <fullName evidence="3">YheC/YheD family protein</fullName>
    </recommendedName>
</protein>
<accession>A0A917AU00</accession>
<organism evidence="1 2">
    <name type="scientific">Priestia taiwanensis</name>
    <dbReference type="NCBI Taxonomy" id="1347902"/>
    <lineage>
        <taxon>Bacteria</taxon>
        <taxon>Bacillati</taxon>
        <taxon>Bacillota</taxon>
        <taxon>Bacilli</taxon>
        <taxon>Bacillales</taxon>
        <taxon>Bacillaceae</taxon>
        <taxon>Priestia</taxon>
    </lineage>
</organism>
<dbReference type="Pfam" id="PF14398">
    <property type="entry name" value="ATPgrasp_YheCD"/>
    <property type="match status" value="1"/>
</dbReference>
<dbReference type="AlphaFoldDB" id="A0A917AU00"/>
<dbReference type="EMBL" id="BMFK01000001">
    <property type="protein sequence ID" value="GGE72997.1"/>
    <property type="molecule type" value="Genomic_DNA"/>
</dbReference>
<gene>
    <name evidence="1" type="ORF">GCM10007140_23630</name>
</gene>
<reference evidence="1" key="1">
    <citation type="journal article" date="2014" name="Int. J. Syst. Evol. Microbiol.">
        <title>Complete genome sequence of Corynebacterium casei LMG S-19264T (=DSM 44701T), isolated from a smear-ripened cheese.</title>
        <authorList>
            <consortium name="US DOE Joint Genome Institute (JGI-PGF)"/>
            <person name="Walter F."/>
            <person name="Albersmeier A."/>
            <person name="Kalinowski J."/>
            <person name="Ruckert C."/>
        </authorList>
    </citation>
    <scope>NUCLEOTIDE SEQUENCE</scope>
    <source>
        <strain evidence="1">CGMCC 1.12698</strain>
    </source>
</reference>
<dbReference type="RefSeq" id="WP_188388534.1">
    <property type="nucleotide sequence ID" value="NZ_BMFK01000001.1"/>
</dbReference>
<keyword evidence="2" id="KW-1185">Reference proteome</keyword>